<keyword evidence="2" id="KW-1185">Reference proteome</keyword>
<gene>
    <name evidence="1" type="ORF">EYF80_044027</name>
</gene>
<organism evidence="1 2">
    <name type="scientific">Liparis tanakae</name>
    <name type="common">Tanaka's snailfish</name>
    <dbReference type="NCBI Taxonomy" id="230148"/>
    <lineage>
        <taxon>Eukaryota</taxon>
        <taxon>Metazoa</taxon>
        <taxon>Chordata</taxon>
        <taxon>Craniata</taxon>
        <taxon>Vertebrata</taxon>
        <taxon>Euteleostomi</taxon>
        <taxon>Actinopterygii</taxon>
        <taxon>Neopterygii</taxon>
        <taxon>Teleostei</taxon>
        <taxon>Neoteleostei</taxon>
        <taxon>Acanthomorphata</taxon>
        <taxon>Eupercaria</taxon>
        <taxon>Perciformes</taxon>
        <taxon>Cottioidei</taxon>
        <taxon>Cottales</taxon>
        <taxon>Liparidae</taxon>
        <taxon>Liparis</taxon>
    </lineage>
</organism>
<evidence type="ECO:0000313" key="1">
    <source>
        <dbReference type="EMBL" id="TNN45784.1"/>
    </source>
</evidence>
<proteinExistence type="predicted"/>
<evidence type="ECO:0000313" key="2">
    <source>
        <dbReference type="Proteomes" id="UP000314294"/>
    </source>
</evidence>
<reference evidence="1 2" key="1">
    <citation type="submission" date="2019-03" db="EMBL/GenBank/DDBJ databases">
        <title>First draft genome of Liparis tanakae, snailfish: a comprehensive survey of snailfish specific genes.</title>
        <authorList>
            <person name="Kim W."/>
            <person name="Song I."/>
            <person name="Jeong J.-H."/>
            <person name="Kim D."/>
            <person name="Kim S."/>
            <person name="Ryu S."/>
            <person name="Song J.Y."/>
            <person name="Lee S.K."/>
        </authorList>
    </citation>
    <scope>NUCLEOTIDE SEQUENCE [LARGE SCALE GENOMIC DNA]</scope>
    <source>
        <tissue evidence="1">Muscle</tissue>
    </source>
</reference>
<accession>A0A4Z2FYZ8</accession>
<protein>
    <submittedName>
        <fullName evidence="1">Uncharacterized protein</fullName>
    </submittedName>
</protein>
<name>A0A4Z2FYZ8_9TELE</name>
<dbReference type="EMBL" id="SRLO01000825">
    <property type="protein sequence ID" value="TNN45784.1"/>
    <property type="molecule type" value="Genomic_DNA"/>
</dbReference>
<sequence>MSWSYSQAFQEGLSPRGSLSDLGARLFRGLRRVQGLPWCPPSLRDQKVPALQVDLRVRGGHARPWGRSLLMDPERMRMEGAQRGRGCWEKRQDDQLKLMRSSVSVEIQVCSMIGQTHLRSDDSRRSRWTHFTLETLEESEASEWSELTGGSEATLWPLGAVLSSGPGHSKLALSKETI</sequence>
<comment type="caution">
    <text evidence="1">The sequence shown here is derived from an EMBL/GenBank/DDBJ whole genome shotgun (WGS) entry which is preliminary data.</text>
</comment>
<dbReference type="AlphaFoldDB" id="A0A4Z2FYZ8"/>
<dbReference type="Proteomes" id="UP000314294">
    <property type="component" value="Unassembled WGS sequence"/>
</dbReference>